<organism evidence="9 10">
    <name type="scientific">Nesterenkonia cremea</name>
    <dbReference type="NCBI Taxonomy" id="1882340"/>
    <lineage>
        <taxon>Bacteria</taxon>
        <taxon>Bacillati</taxon>
        <taxon>Actinomycetota</taxon>
        <taxon>Actinomycetes</taxon>
        <taxon>Micrococcales</taxon>
        <taxon>Micrococcaceae</taxon>
        <taxon>Nesterenkonia</taxon>
    </lineage>
</organism>
<dbReference type="Proteomes" id="UP000633136">
    <property type="component" value="Unassembled WGS sequence"/>
</dbReference>
<dbReference type="SUPFAM" id="SSF103473">
    <property type="entry name" value="MFS general substrate transporter"/>
    <property type="match status" value="1"/>
</dbReference>
<feature type="transmembrane region" description="Helical" evidence="7">
    <location>
        <begin position="297"/>
        <end position="318"/>
    </location>
</feature>
<feature type="transmembrane region" description="Helical" evidence="7">
    <location>
        <begin position="105"/>
        <end position="126"/>
    </location>
</feature>
<dbReference type="PANTHER" id="PTHR43124:SF3">
    <property type="entry name" value="CHLORAMPHENICOL EFFLUX PUMP RV0191"/>
    <property type="match status" value="1"/>
</dbReference>
<evidence type="ECO:0000256" key="7">
    <source>
        <dbReference type="SAM" id="Phobius"/>
    </source>
</evidence>
<feature type="domain" description="Major facilitator superfamily (MFS) profile" evidence="8">
    <location>
        <begin position="67"/>
        <end position="442"/>
    </location>
</feature>
<evidence type="ECO:0000313" key="9">
    <source>
        <dbReference type="EMBL" id="GGE77800.1"/>
    </source>
</evidence>
<feature type="transmembrane region" description="Helical" evidence="7">
    <location>
        <begin position="393"/>
        <end position="414"/>
    </location>
</feature>
<dbReference type="GO" id="GO:0005886">
    <property type="term" value="C:plasma membrane"/>
    <property type="evidence" value="ECO:0007669"/>
    <property type="project" value="UniProtKB-SubCell"/>
</dbReference>
<reference evidence="9" key="2">
    <citation type="submission" date="2020-09" db="EMBL/GenBank/DDBJ databases">
        <authorList>
            <person name="Sun Q."/>
            <person name="Zhou Y."/>
        </authorList>
    </citation>
    <scope>NUCLEOTIDE SEQUENCE</scope>
    <source>
        <strain evidence="9">CGMCC 1.15388</strain>
    </source>
</reference>
<dbReference type="Pfam" id="PF07690">
    <property type="entry name" value="MFS_1"/>
    <property type="match status" value="1"/>
</dbReference>
<dbReference type="Gene3D" id="1.20.1250.20">
    <property type="entry name" value="MFS general substrate transporter like domains"/>
    <property type="match status" value="2"/>
</dbReference>
<dbReference type="InterPro" id="IPR020846">
    <property type="entry name" value="MFS_dom"/>
</dbReference>
<evidence type="ECO:0000256" key="1">
    <source>
        <dbReference type="ARBA" id="ARBA00004651"/>
    </source>
</evidence>
<feature type="transmembrane region" description="Helical" evidence="7">
    <location>
        <begin position="353"/>
        <end position="372"/>
    </location>
</feature>
<feature type="transmembrane region" description="Helical" evidence="7">
    <location>
        <begin position="420"/>
        <end position="441"/>
    </location>
</feature>
<sequence length="452" mass="46884">MTQTERMKDQNTPPERAVAEGTSSPVGPMTSPVQIITGSIPAVTGTTPVVRPGMEDPGYSTRQVIIAILALSLGGFAIGVTEFAIMGLNAAAAEELDISDSQGGLLVTFYAAGVVVGAPLLSLMGAKRERKTYALVLLGIFAFAHLFSYFAPSFEAMLYGRFISGLPHGAYFATAALMAAHMAGPVMRARAIAVVLSGIAIANLVGVPVVTWAGLEFGWRIMFLVTAGLAVITMVAVAFCAPKIWPPEGSSVRGELKGLWNQRLWVGIILAVVGFSGMFAIYSYISYTAMHVTELSSAAIPIVVFFYGLGNVIGNFVGGHYSDKSVLGTVMVGTVTVAVCMALFGAFAHIPALMVTFLFLIGVASGGLGPSVQTHLLDTAPRAPQLAASFQHSAFNSANAIGAIMGAAVIDAGLGLRAPAFAGSITAFVGVLICAYAIYLARKAGDPVLPKA</sequence>
<keyword evidence="3 7" id="KW-0812">Transmembrane</keyword>
<dbReference type="InterPro" id="IPR050189">
    <property type="entry name" value="MFS_Efflux_Transporters"/>
</dbReference>
<protein>
    <submittedName>
        <fullName evidence="9">Permease of the major facilitator superfamily protein</fullName>
    </submittedName>
</protein>
<comment type="subcellular location">
    <subcellularLocation>
        <location evidence="1">Cell membrane</location>
        <topology evidence="1">Multi-pass membrane protein</topology>
    </subcellularLocation>
</comment>
<dbReference type="CDD" id="cd17324">
    <property type="entry name" value="MFS_NepI_like"/>
    <property type="match status" value="1"/>
</dbReference>
<proteinExistence type="predicted"/>
<accession>A0A917ERW2</accession>
<dbReference type="InterPro" id="IPR036259">
    <property type="entry name" value="MFS_trans_sf"/>
</dbReference>
<gene>
    <name evidence="9" type="ORF">GCM10011401_26340</name>
</gene>
<keyword evidence="5 7" id="KW-0472">Membrane</keyword>
<dbReference type="PANTHER" id="PTHR43124">
    <property type="entry name" value="PURINE EFFLUX PUMP PBUE"/>
    <property type="match status" value="1"/>
</dbReference>
<feature type="transmembrane region" description="Helical" evidence="7">
    <location>
        <begin position="158"/>
        <end position="180"/>
    </location>
</feature>
<dbReference type="InterPro" id="IPR011701">
    <property type="entry name" value="MFS"/>
</dbReference>
<evidence type="ECO:0000256" key="3">
    <source>
        <dbReference type="ARBA" id="ARBA00022692"/>
    </source>
</evidence>
<dbReference type="GO" id="GO:0022857">
    <property type="term" value="F:transmembrane transporter activity"/>
    <property type="evidence" value="ECO:0007669"/>
    <property type="project" value="InterPro"/>
</dbReference>
<feature type="transmembrane region" description="Helical" evidence="7">
    <location>
        <begin position="264"/>
        <end position="285"/>
    </location>
</feature>
<evidence type="ECO:0000256" key="4">
    <source>
        <dbReference type="ARBA" id="ARBA00022989"/>
    </source>
</evidence>
<keyword evidence="2" id="KW-1003">Cell membrane</keyword>
<feature type="transmembrane region" description="Helical" evidence="7">
    <location>
        <begin position="133"/>
        <end position="152"/>
    </location>
</feature>
<keyword evidence="10" id="KW-1185">Reference proteome</keyword>
<keyword evidence="4 7" id="KW-1133">Transmembrane helix</keyword>
<feature type="transmembrane region" description="Helical" evidence="7">
    <location>
        <begin position="192"/>
        <end position="215"/>
    </location>
</feature>
<feature type="region of interest" description="Disordered" evidence="6">
    <location>
        <begin position="1"/>
        <end position="30"/>
    </location>
</feature>
<feature type="transmembrane region" description="Helical" evidence="7">
    <location>
        <begin position="64"/>
        <end position="85"/>
    </location>
</feature>
<comment type="caution">
    <text evidence="9">The sequence shown here is derived from an EMBL/GenBank/DDBJ whole genome shotgun (WGS) entry which is preliminary data.</text>
</comment>
<name>A0A917ERW2_9MICC</name>
<feature type="compositionally biased region" description="Polar residues" evidence="6">
    <location>
        <begin position="21"/>
        <end position="30"/>
    </location>
</feature>
<dbReference type="AlphaFoldDB" id="A0A917ERW2"/>
<dbReference type="PROSITE" id="PS50850">
    <property type="entry name" value="MFS"/>
    <property type="match status" value="1"/>
</dbReference>
<evidence type="ECO:0000256" key="5">
    <source>
        <dbReference type="ARBA" id="ARBA00023136"/>
    </source>
</evidence>
<evidence type="ECO:0000259" key="8">
    <source>
        <dbReference type="PROSITE" id="PS50850"/>
    </source>
</evidence>
<evidence type="ECO:0000313" key="10">
    <source>
        <dbReference type="Proteomes" id="UP000633136"/>
    </source>
</evidence>
<evidence type="ECO:0000256" key="6">
    <source>
        <dbReference type="SAM" id="MobiDB-lite"/>
    </source>
</evidence>
<feature type="transmembrane region" description="Helical" evidence="7">
    <location>
        <begin position="325"/>
        <end position="347"/>
    </location>
</feature>
<reference evidence="9" key="1">
    <citation type="journal article" date="2014" name="Int. J. Syst. Evol. Microbiol.">
        <title>Complete genome sequence of Corynebacterium casei LMG S-19264T (=DSM 44701T), isolated from a smear-ripened cheese.</title>
        <authorList>
            <consortium name="US DOE Joint Genome Institute (JGI-PGF)"/>
            <person name="Walter F."/>
            <person name="Albersmeier A."/>
            <person name="Kalinowski J."/>
            <person name="Ruckert C."/>
        </authorList>
    </citation>
    <scope>NUCLEOTIDE SEQUENCE</scope>
    <source>
        <strain evidence="9">CGMCC 1.15388</strain>
    </source>
</reference>
<evidence type="ECO:0000256" key="2">
    <source>
        <dbReference type="ARBA" id="ARBA00022475"/>
    </source>
</evidence>
<feature type="transmembrane region" description="Helical" evidence="7">
    <location>
        <begin position="221"/>
        <end position="244"/>
    </location>
</feature>
<dbReference type="EMBL" id="BMIS01000016">
    <property type="protein sequence ID" value="GGE77800.1"/>
    <property type="molecule type" value="Genomic_DNA"/>
</dbReference>